<comment type="caution">
    <text evidence="1">The sequence shown here is derived from an EMBL/GenBank/DDBJ whole genome shotgun (WGS) entry which is preliminary data.</text>
</comment>
<evidence type="ECO:0008006" key="3">
    <source>
        <dbReference type="Google" id="ProtNLM"/>
    </source>
</evidence>
<reference evidence="1" key="1">
    <citation type="journal article" date="2023" name="Mol. Phylogenet. Evol.">
        <title>Genome-scale phylogeny and comparative genomics of the fungal order Sordariales.</title>
        <authorList>
            <person name="Hensen N."/>
            <person name="Bonometti L."/>
            <person name="Westerberg I."/>
            <person name="Brannstrom I.O."/>
            <person name="Guillou S."/>
            <person name="Cros-Aarteil S."/>
            <person name="Calhoun S."/>
            <person name="Haridas S."/>
            <person name="Kuo A."/>
            <person name="Mondo S."/>
            <person name="Pangilinan J."/>
            <person name="Riley R."/>
            <person name="LaButti K."/>
            <person name="Andreopoulos B."/>
            <person name="Lipzen A."/>
            <person name="Chen C."/>
            <person name="Yan M."/>
            <person name="Daum C."/>
            <person name="Ng V."/>
            <person name="Clum A."/>
            <person name="Steindorff A."/>
            <person name="Ohm R.A."/>
            <person name="Martin F."/>
            <person name="Silar P."/>
            <person name="Natvig D.O."/>
            <person name="Lalanne C."/>
            <person name="Gautier V."/>
            <person name="Ament-Velasquez S.L."/>
            <person name="Kruys A."/>
            <person name="Hutchinson M.I."/>
            <person name="Powell A.J."/>
            <person name="Barry K."/>
            <person name="Miller A.N."/>
            <person name="Grigoriev I.V."/>
            <person name="Debuchy R."/>
            <person name="Gladieux P."/>
            <person name="Hiltunen Thoren M."/>
            <person name="Johannesson H."/>
        </authorList>
    </citation>
    <scope>NUCLEOTIDE SEQUENCE</scope>
    <source>
        <strain evidence="1">CBS 955.72</strain>
    </source>
</reference>
<name>A0AAJ0HEC2_9PEZI</name>
<evidence type="ECO:0000313" key="2">
    <source>
        <dbReference type="Proteomes" id="UP001275084"/>
    </source>
</evidence>
<dbReference type="Proteomes" id="UP001275084">
    <property type="component" value="Unassembled WGS sequence"/>
</dbReference>
<dbReference type="Gene3D" id="3.10.450.50">
    <property type="match status" value="1"/>
</dbReference>
<organism evidence="1 2">
    <name type="scientific">Lasiosphaeria hispida</name>
    <dbReference type="NCBI Taxonomy" id="260671"/>
    <lineage>
        <taxon>Eukaryota</taxon>
        <taxon>Fungi</taxon>
        <taxon>Dikarya</taxon>
        <taxon>Ascomycota</taxon>
        <taxon>Pezizomycotina</taxon>
        <taxon>Sordariomycetes</taxon>
        <taxon>Sordariomycetidae</taxon>
        <taxon>Sordariales</taxon>
        <taxon>Lasiosphaeriaceae</taxon>
        <taxon>Lasiosphaeria</taxon>
    </lineage>
</organism>
<dbReference type="EMBL" id="JAUIQD010000005">
    <property type="protein sequence ID" value="KAK3349247.1"/>
    <property type="molecule type" value="Genomic_DNA"/>
</dbReference>
<dbReference type="InterPro" id="IPR050977">
    <property type="entry name" value="Fungal_Meroterpenoid_Isomerase"/>
</dbReference>
<keyword evidence="2" id="KW-1185">Reference proteome</keyword>
<sequence>MSILHQTVLSVIEAYNLWDIEKIMAVRSPECIHEMLPNTLGLAPMDNAAYESWQKNTVIPMFRNLRIEVLDLVEDTKNNKVAVWAKSSAESPTGPYGSEYMLVFHMNEEGDKLIRLREFADSAYSHEFFAKLGKAMAEKPADE</sequence>
<accession>A0AAJ0HEC2</accession>
<evidence type="ECO:0000313" key="1">
    <source>
        <dbReference type="EMBL" id="KAK3349247.1"/>
    </source>
</evidence>
<dbReference type="SUPFAM" id="SSF54427">
    <property type="entry name" value="NTF2-like"/>
    <property type="match status" value="1"/>
</dbReference>
<dbReference type="InterPro" id="IPR032710">
    <property type="entry name" value="NTF2-like_dom_sf"/>
</dbReference>
<proteinExistence type="predicted"/>
<dbReference type="PANTHER" id="PTHR39598:SF1">
    <property type="entry name" value="AUSTINOID BIOSYNTHESIS CLUSTERS PROTEIN F-RELATED"/>
    <property type="match status" value="1"/>
</dbReference>
<dbReference type="PANTHER" id="PTHR39598">
    <property type="entry name" value="AUSTINOL SYNTHESIS PROTEIN F-RELATED"/>
    <property type="match status" value="1"/>
</dbReference>
<protein>
    <recommendedName>
        <fullName evidence="3">SnoaL-like domain-containing protein</fullName>
    </recommendedName>
</protein>
<gene>
    <name evidence="1" type="ORF">B0T25DRAFT_237781</name>
</gene>
<reference evidence="1" key="2">
    <citation type="submission" date="2023-06" db="EMBL/GenBank/DDBJ databases">
        <authorList>
            <consortium name="Lawrence Berkeley National Laboratory"/>
            <person name="Haridas S."/>
            <person name="Hensen N."/>
            <person name="Bonometti L."/>
            <person name="Westerberg I."/>
            <person name="Brannstrom I.O."/>
            <person name="Guillou S."/>
            <person name="Cros-Aarteil S."/>
            <person name="Calhoun S."/>
            <person name="Kuo A."/>
            <person name="Mondo S."/>
            <person name="Pangilinan J."/>
            <person name="Riley R."/>
            <person name="Labutti K."/>
            <person name="Andreopoulos B."/>
            <person name="Lipzen A."/>
            <person name="Chen C."/>
            <person name="Yanf M."/>
            <person name="Daum C."/>
            <person name="Ng V."/>
            <person name="Clum A."/>
            <person name="Steindorff A."/>
            <person name="Ohm R."/>
            <person name="Martin F."/>
            <person name="Silar P."/>
            <person name="Natvig D."/>
            <person name="Lalanne C."/>
            <person name="Gautier V."/>
            <person name="Ament-Velasquez S.L."/>
            <person name="Kruys A."/>
            <person name="Hutchinson M.I."/>
            <person name="Powell A.J."/>
            <person name="Barry K."/>
            <person name="Miller A.N."/>
            <person name="Grigoriev I.V."/>
            <person name="Debuchy R."/>
            <person name="Gladieux P."/>
            <person name="Thoren M.H."/>
            <person name="Johannesson H."/>
        </authorList>
    </citation>
    <scope>NUCLEOTIDE SEQUENCE</scope>
    <source>
        <strain evidence="1">CBS 955.72</strain>
    </source>
</reference>
<dbReference type="AlphaFoldDB" id="A0AAJ0HEC2"/>